<keyword evidence="6" id="KW-0325">Glycoprotein</keyword>
<feature type="transmembrane region" description="Helical" evidence="7">
    <location>
        <begin position="486"/>
        <end position="507"/>
    </location>
</feature>
<evidence type="ECO:0000256" key="2">
    <source>
        <dbReference type="ARBA" id="ARBA00022692"/>
    </source>
</evidence>
<dbReference type="InterPro" id="IPR002889">
    <property type="entry name" value="WSC_carb-bd"/>
</dbReference>
<evidence type="ECO:0000256" key="6">
    <source>
        <dbReference type="ARBA" id="ARBA00023180"/>
    </source>
</evidence>
<evidence type="ECO:0000259" key="8">
    <source>
        <dbReference type="PROSITE" id="PS51212"/>
    </source>
</evidence>
<comment type="subcellular location">
    <subcellularLocation>
        <location evidence="1">Membrane</location>
        <topology evidence="1">Single-pass membrane protein</topology>
    </subcellularLocation>
</comment>
<dbReference type="EMBL" id="AMQM01009171">
    <property type="status" value="NOT_ANNOTATED_CDS"/>
    <property type="molecule type" value="Genomic_DNA"/>
</dbReference>
<reference evidence="9 11" key="2">
    <citation type="journal article" date="2013" name="Nature">
        <title>Insights into bilaterian evolution from three spiralian genomes.</title>
        <authorList>
            <person name="Simakov O."/>
            <person name="Marletaz F."/>
            <person name="Cho S.J."/>
            <person name="Edsinger-Gonzales E."/>
            <person name="Havlak P."/>
            <person name="Hellsten U."/>
            <person name="Kuo D.H."/>
            <person name="Larsson T."/>
            <person name="Lv J."/>
            <person name="Arendt D."/>
            <person name="Savage R."/>
            <person name="Osoegawa K."/>
            <person name="de Jong P."/>
            <person name="Grimwood J."/>
            <person name="Chapman J.A."/>
            <person name="Shapiro H."/>
            <person name="Aerts A."/>
            <person name="Otillar R.P."/>
            <person name="Terry A.Y."/>
            <person name="Boore J.L."/>
            <person name="Grigoriev I.V."/>
            <person name="Lindberg D.R."/>
            <person name="Seaver E.C."/>
            <person name="Weisblat D.A."/>
            <person name="Putnam N.H."/>
            <person name="Rokhsar D.S."/>
        </authorList>
    </citation>
    <scope>NUCLEOTIDE SEQUENCE</scope>
</reference>
<keyword evidence="5 7" id="KW-0472">Membrane</keyword>
<organism evidence="10 11">
    <name type="scientific">Helobdella robusta</name>
    <name type="common">Californian leech</name>
    <dbReference type="NCBI Taxonomy" id="6412"/>
    <lineage>
        <taxon>Eukaryota</taxon>
        <taxon>Metazoa</taxon>
        <taxon>Spiralia</taxon>
        <taxon>Lophotrochozoa</taxon>
        <taxon>Annelida</taxon>
        <taxon>Clitellata</taxon>
        <taxon>Hirudinea</taxon>
        <taxon>Rhynchobdellida</taxon>
        <taxon>Glossiphoniidae</taxon>
        <taxon>Helobdella</taxon>
    </lineage>
</organism>
<dbReference type="CTD" id="20209340"/>
<evidence type="ECO:0000256" key="1">
    <source>
        <dbReference type="ARBA" id="ARBA00004167"/>
    </source>
</evidence>
<protein>
    <recommendedName>
        <fullName evidence="8">WSC domain-containing protein</fullName>
    </recommendedName>
</protein>
<keyword evidence="3" id="KW-0732">Signal</keyword>
<dbReference type="EnsemblMetazoa" id="HelroT184072">
    <property type="protein sequence ID" value="HelroP184072"/>
    <property type="gene ID" value="HelroG184072"/>
</dbReference>
<dbReference type="EMBL" id="KB096086">
    <property type="protein sequence ID" value="ESO08296.1"/>
    <property type="molecule type" value="Genomic_DNA"/>
</dbReference>
<dbReference type="InParanoid" id="T1FKJ1"/>
<dbReference type="PROSITE" id="PS51212">
    <property type="entry name" value="WSC"/>
    <property type="match status" value="2"/>
</dbReference>
<dbReference type="GeneID" id="20209340"/>
<dbReference type="GO" id="GO:0007165">
    <property type="term" value="P:signal transduction"/>
    <property type="evidence" value="ECO:0000318"/>
    <property type="project" value="GO_Central"/>
</dbReference>
<dbReference type="Proteomes" id="UP000015101">
    <property type="component" value="Unassembled WGS sequence"/>
</dbReference>
<dbReference type="OrthoDB" id="5985073at2759"/>
<dbReference type="GO" id="GO:0005886">
    <property type="term" value="C:plasma membrane"/>
    <property type="evidence" value="ECO:0000318"/>
    <property type="project" value="GO_Central"/>
</dbReference>
<keyword evidence="11" id="KW-1185">Reference proteome</keyword>
<evidence type="ECO:0000256" key="3">
    <source>
        <dbReference type="ARBA" id="ARBA00022729"/>
    </source>
</evidence>
<proteinExistence type="predicted"/>
<keyword evidence="2 7" id="KW-0812">Transmembrane</keyword>
<dbReference type="Pfam" id="PF01822">
    <property type="entry name" value="WSC"/>
    <property type="match status" value="1"/>
</dbReference>
<dbReference type="KEGG" id="hro:HELRODRAFT_184072"/>
<dbReference type="PANTHER" id="PTHR24269:SF16">
    <property type="entry name" value="PROTEIN SLG1"/>
    <property type="match status" value="1"/>
</dbReference>
<name>T1FKJ1_HELRO</name>
<feature type="domain" description="WSC" evidence="8">
    <location>
        <begin position="350"/>
        <end position="445"/>
    </location>
</feature>
<reference evidence="10" key="3">
    <citation type="submission" date="2015-06" db="UniProtKB">
        <authorList>
            <consortium name="EnsemblMetazoa"/>
        </authorList>
    </citation>
    <scope>IDENTIFICATION</scope>
</reference>
<dbReference type="HOGENOM" id="CLU_510280_0_0_1"/>
<sequence length="534" mass="61226">MDLSRNEYSENIFQTHINIVSPKDQNPYCYVDLMSLYRVGRVCVQSILAQNSLKLDNLDRFHIKLNLTLRKIRNKDIRNLIETCAQYPGQALHITWPMCVDCLDFELESRYVFLHLSNERYERTLFFMFMEVYEADAIYGCFGVLEEGHLQELYGLSYVDCGKQCKSKNFKFSAVKAEIECYCSNEFVVNNQISISECRKGHYKYYLVYDVDSDVIFEEATKVYHFCKNDLEISEEWNCESFKCLSNCSGSLCEIDAIQEMPPILYIGCFMYANCIEKSHVTSLDECIVFCKQHLISYLIFSMRNGHECYCSTHADVLLDSSMCNVTCGSDKKACGGLTLYSVYSSKMLLEDIVGCYSAEKINLEKAKIYFEDDYMTFTYCLSFCREHKSDHVALKNASMCVCGYLLDLFAPSDQVHISKCNMPCRDDSTKNCGATQAFSVYKDCSKLNGLCDPLTQCIGVIVNGQQRNECRSTTQASKLVSWKPMAMISSAIGLLIISIAVLQFYLHRRKLQKRSHVRASGSLPKKLEQSYLQ</sequence>
<keyword evidence="4 7" id="KW-1133">Transmembrane helix</keyword>
<evidence type="ECO:0000256" key="4">
    <source>
        <dbReference type="ARBA" id="ARBA00022989"/>
    </source>
</evidence>
<evidence type="ECO:0000256" key="7">
    <source>
        <dbReference type="SAM" id="Phobius"/>
    </source>
</evidence>
<dbReference type="AlphaFoldDB" id="T1FKJ1"/>
<dbReference type="PANTHER" id="PTHR24269">
    <property type="entry name" value="KREMEN PROTEIN"/>
    <property type="match status" value="1"/>
</dbReference>
<dbReference type="RefSeq" id="XP_009013611.1">
    <property type="nucleotide sequence ID" value="XM_009015363.1"/>
</dbReference>
<evidence type="ECO:0000313" key="10">
    <source>
        <dbReference type="EnsemblMetazoa" id="HelroP184072"/>
    </source>
</evidence>
<accession>T1FKJ1</accession>
<evidence type="ECO:0000256" key="5">
    <source>
        <dbReference type="ARBA" id="ARBA00023136"/>
    </source>
</evidence>
<reference evidence="11" key="1">
    <citation type="submission" date="2012-12" db="EMBL/GenBank/DDBJ databases">
        <authorList>
            <person name="Hellsten U."/>
            <person name="Grimwood J."/>
            <person name="Chapman J.A."/>
            <person name="Shapiro H."/>
            <person name="Aerts A."/>
            <person name="Otillar R.P."/>
            <person name="Terry A.Y."/>
            <person name="Boore J.L."/>
            <person name="Simakov O."/>
            <person name="Marletaz F."/>
            <person name="Cho S.-J."/>
            <person name="Edsinger-Gonzales E."/>
            <person name="Havlak P."/>
            <person name="Kuo D.-H."/>
            <person name="Larsson T."/>
            <person name="Lv J."/>
            <person name="Arendt D."/>
            <person name="Savage R."/>
            <person name="Osoegawa K."/>
            <person name="de Jong P."/>
            <person name="Lindberg D.R."/>
            <person name="Seaver E.C."/>
            <person name="Weisblat D.A."/>
            <person name="Putnam N.H."/>
            <person name="Grigoriev I.V."/>
            <person name="Rokhsar D.S."/>
        </authorList>
    </citation>
    <scope>NUCLEOTIDE SEQUENCE</scope>
</reference>
<dbReference type="GO" id="GO:0004888">
    <property type="term" value="F:transmembrane signaling receptor activity"/>
    <property type="evidence" value="ECO:0000318"/>
    <property type="project" value="GO_Central"/>
</dbReference>
<dbReference type="SMART" id="SM00321">
    <property type="entry name" value="WSC"/>
    <property type="match status" value="2"/>
</dbReference>
<evidence type="ECO:0000313" key="11">
    <source>
        <dbReference type="Proteomes" id="UP000015101"/>
    </source>
</evidence>
<gene>
    <name evidence="10" type="primary">20209340</name>
    <name evidence="9" type="ORF">HELRODRAFT_184072</name>
</gene>
<dbReference type="STRING" id="6412.T1FKJ1"/>
<evidence type="ECO:0000313" key="9">
    <source>
        <dbReference type="EMBL" id="ESO08296.1"/>
    </source>
</evidence>
<dbReference type="InterPro" id="IPR051836">
    <property type="entry name" value="Kremen_rcpt"/>
</dbReference>
<feature type="domain" description="WSC" evidence="8">
    <location>
        <begin position="263"/>
        <end position="347"/>
    </location>
</feature>